<evidence type="ECO:0000256" key="1">
    <source>
        <dbReference type="SAM" id="MobiDB-lite"/>
    </source>
</evidence>
<dbReference type="SUPFAM" id="SSF81383">
    <property type="entry name" value="F-box domain"/>
    <property type="match status" value="1"/>
</dbReference>
<dbReference type="PANTHER" id="PTHR20933:SF3">
    <property type="entry name" value="F-BOX ONLY PROTEIN 33"/>
    <property type="match status" value="1"/>
</dbReference>
<comment type="caution">
    <text evidence="3">The sequence shown here is derived from an EMBL/GenBank/DDBJ whole genome shotgun (WGS) entry which is preliminary data.</text>
</comment>
<dbReference type="PANTHER" id="PTHR20933">
    <property type="entry name" value="F-BOX ONLY PROTEIN 33"/>
    <property type="match status" value="1"/>
</dbReference>
<feature type="domain" description="F-box" evidence="2">
    <location>
        <begin position="46"/>
        <end position="92"/>
    </location>
</feature>
<dbReference type="SMART" id="SM00256">
    <property type="entry name" value="FBOX"/>
    <property type="match status" value="1"/>
</dbReference>
<dbReference type="Gene3D" id="1.20.1280.50">
    <property type="match status" value="1"/>
</dbReference>
<dbReference type="InterPro" id="IPR032675">
    <property type="entry name" value="LRR_dom_sf"/>
</dbReference>
<dbReference type="InterPro" id="IPR036047">
    <property type="entry name" value="F-box-like_dom_sf"/>
</dbReference>
<accession>A0ABD1KAI0</accession>
<dbReference type="Gene3D" id="3.80.10.10">
    <property type="entry name" value="Ribonuclease Inhibitor"/>
    <property type="match status" value="1"/>
</dbReference>
<gene>
    <name evidence="3" type="ORF">ACEWY4_008247</name>
</gene>
<keyword evidence="4" id="KW-1185">Reference proteome</keyword>
<evidence type="ECO:0000313" key="3">
    <source>
        <dbReference type="EMBL" id="KAL2096099.1"/>
    </source>
</evidence>
<dbReference type="PROSITE" id="PS50181">
    <property type="entry name" value="FBOX"/>
    <property type="match status" value="1"/>
</dbReference>
<protein>
    <recommendedName>
        <fullName evidence="2">F-box domain-containing protein</fullName>
    </recommendedName>
</protein>
<evidence type="ECO:0000259" key="2">
    <source>
        <dbReference type="PROSITE" id="PS50181"/>
    </source>
</evidence>
<evidence type="ECO:0000313" key="4">
    <source>
        <dbReference type="Proteomes" id="UP001591681"/>
    </source>
</evidence>
<dbReference type="EMBL" id="JBHFQA010000007">
    <property type="protein sequence ID" value="KAL2096099.1"/>
    <property type="molecule type" value="Genomic_DNA"/>
</dbReference>
<reference evidence="3 4" key="1">
    <citation type="submission" date="2024-09" db="EMBL/GenBank/DDBJ databases">
        <title>A chromosome-level genome assembly of Gray's grenadier anchovy, Coilia grayii.</title>
        <authorList>
            <person name="Fu Z."/>
        </authorList>
    </citation>
    <scope>NUCLEOTIDE SEQUENCE [LARGE SCALE GENOMIC DNA]</scope>
    <source>
        <strain evidence="3">G4</strain>
        <tissue evidence="3">Muscle</tissue>
    </source>
</reference>
<dbReference type="AlphaFoldDB" id="A0ABD1KAI0"/>
<sequence>MEDPEIEEKMLLDYGDCDIDRPQDGREGKSGTIKEEKMEEDKDCGQSVWALLPHTCLLQVFRHLRDRDRVRAALVCHHWHHVVRSPSLWRVRTFNFSGRVSRSHRSEMEAAVSFAKSYGRYVEDLEIRFSHPINSLVTRRFQQTMRAFLLALRKNRSRLHTLTIKHLDLDRSAWCRSVRCSLVRSLTYFLRKEGSYLNYMNLRGARFNLQQGLEILEAASAAQQHIHLSRRLGLATLNLEDFFGHSLSVYNNPGFAQVMHRFKGLASLTINYSCLSEQLLEALAVACRGPDNSGSLRSLTVRCSIHEPHSQVIWGSAWANLAKCCPELRVHMYVERILSPDSLRRILLREMPVRSLSLSSCYFSELEWSAMPALTQLAPLYQHNLQVRWMELRAAVGLWLGSRPLQGSQEKMWMGE</sequence>
<name>A0ABD1KAI0_9TELE</name>
<proteinExistence type="predicted"/>
<feature type="region of interest" description="Disordered" evidence="1">
    <location>
        <begin position="18"/>
        <end position="38"/>
    </location>
</feature>
<dbReference type="Proteomes" id="UP001591681">
    <property type="component" value="Unassembled WGS sequence"/>
</dbReference>
<dbReference type="Pfam" id="PF12937">
    <property type="entry name" value="F-box-like"/>
    <property type="match status" value="1"/>
</dbReference>
<dbReference type="InterPro" id="IPR001810">
    <property type="entry name" value="F-box_dom"/>
</dbReference>
<organism evidence="3 4">
    <name type="scientific">Coilia grayii</name>
    <name type="common">Gray's grenadier anchovy</name>
    <dbReference type="NCBI Taxonomy" id="363190"/>
    <lineage>
        <taxon>Eukaryota</taxon>
        <taxon>Metazoa</taxon>
        <taxon>Chordata</taxon>
        <taxon>Craniata</taxon>
        <taxon>Vertebrata</taxon>
        <taxon>Euteleostomi</taxon>
        <taxon>Actinopterygii</taxon>
        <taxon>Neopterygii</taxon>
        <taxon>Teleostei</taxon>
        <taxon>Clupei</taxon>
        <taxon>Clupeiformes</taxon>
        <taxon>Clupeoidei</taxon>
        <taxon>Engraulidae</taxon>
        <taxon>Coilinae</taxon>
        <taxon>Coilia</taxon>
    </lineage>
</organism>